<dbReference type="InterPro" id="IPR036236">
    <property type="entry name" value="Znf_C2H2_sf"/>
</dbReference>
<dbReference type="GO" id="GO:0035242">
    <property type="term" value="F:protein-arginine omega-N asymmetric methyltransferase activity"/>
    <property type="evidence" value="ECO:0007669"/>
    <property type="project" value="UniProtKB-EC"/>
</dbReference>
<dbReference type="Pfam" id="PF22528">
    <property type="entry name" value="PRMT_C"/>
    <property type="match status" value="1"/>
</dbReference>
<dbReference type="AlphaFoldDB" id="A0A7R8ZJY0"/>
<feature type="domain" description="Protein arginine N-methyltransferase" evidence="14">
    <location>
        <begin position="288"/>
        <end position="443"/>
    </location>
</feature>
<dbReference type="PANTHER" id="PTHR11006">
    <property type="entry name" value="PROTEIN ARGININE N-METHYLTRANSFERASE"/>
    <property type="match status" value="1"/>
</dbReference>
<dbReference type="SUPFAM" id="SSF57667">
    <property type="entry name" value="beta-beta-alpha zinc fingers"/>
    <property type="match status" value="1"/>
</dbReference>
<feature type="region of interest" description="Disordered" evidence="12">
    <location>
        <begin position="1"/>
        <end position="23"/>
    </location>
</feature>
<dbReference type="InterPro" id="IPR049482">
    <property type="entry name" value="ANM3-like_C2H2_Zf"/>
</dbReference>
<dbReference type="Pfam" id="PF21137">
    <property type="entry name" value="ANM3_C2H2_Zf"/>
    <property type="match status" value="1"/>
</dbReference>
<dbReference type="InterPro" id="IPR055135">
    <property type="entry name" value="PRMT_dom"/>
</dbReference>
<evidence type="ECO:0000256" key="10">
    <source>
        <dbReference type="ARBA" id="ARBA00047384"/>
    </source>
</evidence>
<dbReference type="Gene3D" id="3.40.50.150">
    <property type="entry name" value="Vaccinia Virus protein VP39"/>
    <property type="match status" value="1"/>
</dbReference>
<dbReference type="EMBL" id="OB660120">
    <property type="protein sequence ID" value="CAD7222902.1"/>
    <property type="molecule type" value="Genomic_DNA"/>
</dbReference>
<evidence type="ECO:0000256" key="12">
    <source>
        <dbReference type="SAM" id="MobiDB-lite"/>
    </source>
</evidence>
<protein>
    <recommendedName>
        <fullName evidence="2">type I protein arginine methyltransferase</fullName>
        <ecNumber evidence="2">2.1.1.319</ecNumber>
    </recommendedName>
</protein>
<dbReference type="PANTHER" id="PTHR11006:SF53">
    <property type="entry name" value="PROTEIN ARGININE N-METHYLTRANSFERASE 3"/>
    <property type="match status" value="1"/>
</dbReference>
<evidence type="ECO:0000256" key="8">
    <source>
        <dbReference type="ARBA" id="ARBA00022771"/>
    </source>
</evidence>
<dbReference type="GO" id="GO:0008270">
    <property type="term" value="F:zinc ion binding"/>
    <property type="evidence" value="ECO:0007669"/>
    <property type="project" value="UniProtKB-KW"/>
</dbReference>
<dbReference type="PROSITE" id="PS51678">
    <property type="entry name" value="SAM_MT_PRMT"/>
    <property type="match status" value="1"/>
</dbReference>
<evidence type="ECO:0000256" key="7">
    <source>
        <dbReference type="ARBA" id="ARBA00022723"/>
    </source>
</evidence>
<sequence length="457" mass="51171">MASSRENEIHDCSSDEGDDWEETEDEPLTRQNCICFFCANQYPSAESVLVHCREEHKVKFLVTGHIGFIKLVNFLRKCKPNAEDFRTMTSTVWENDDEFMRPHDAEDPMLTFDPESFPDLVELTEVDGGCAGDQCNSEVGNSSRSRLLSLLEDLRNEDVTVVDQENNSVPNGAIGGKSVRSFFESYDNPGIHREMIQDRIRTEAFRTALLNSSEILRGKIVLDLGCGTGILSLFAAEAGARLVVGVDMSDVIYTAMDVVRENGMLESVIEARDRFLKPGGKIFPDRFRMFLSAVSDENAHQSVISGWKNVYGFKMSALARQLVAEAHVEVVPAENIISESPFCIKEIDVNSIQGREEIPFTISFELTMKKTCLLTAFVGHFDSFFPCQPQVCLSTSPLTTPTHWKQTVFYCPEPISVQAGQVLAGEISCNPEKSNRRLLTVSIFLQGQRRPWSYSLA</sequence>
<reference evidence="15" key="1">
    <citation type="submission" date="2020-11" db="EMBL/GenBank/DDBJ databases">
        <authorList>
            <person name="Tran Van P."/>
        </authorList>
    </citation>
    <scope>NUCLEOTIDE SEQUENCE</scope>
</reference>
<dbReference type="Gene3D" id="2.70.160.11">
    <property type="entry name" value="Hnrnp arginine n-methyltransferase1"/>
    <property type="match status" value="1"/>
</dbReference>
<keyword evidence="6" id="KW-0949">S-adenosyl-L-methionine</keyword>
<dbReference type="EC" id="2.1.1.319" evidence="2"/>
<dbReference type="InterPro" id="IPR029063">
    <property type="entry name" value="SAM-dependent_MTases_sf"/>
</dbReference>
<evidence type="ECO:0000256" key="1">
    <source>
        <dbReference type="ARBA" id="ARBA00004514"/>
    </source>
</evidence>
<dbReference type="OrthoDB" id="7848332at2759"/>
<dbReference type="GO" id="GO:0005634">
    <property type="term" value="C:nucleus"/>
    <property type="evidence" value="ECO:0007669"/>
    <property type="project" value="TreeGrafter"/>
</dbReference>
<comment type="catalytic activity">
    <reaction evidence="10">
        <text>L-arginyl-[protein] + 2 S-adenosyl-L-methionine = N(omega),N(omega)-dimethyl-L-arginyl-[protein] + 2 S-adenosyl-L-homocysteine + 2 H(+)</text>
        <dbReference type="Rhea" id="RHEA:48096"/>
        <dbReference type="Rhea" id="RHEA-COMP:10532"/>
        <dbReference type="Rhea" id="RHEA-COMP:11991"/>
        <dbReference type="ChEBI" id="CHEBI:15378"/>
        <dbReference type="ChEBI" id="CHEBI:29965"/>
        <dbReference type="ChEBI" id="CHEBI:57856"/>
        <dbReference type="ChEBI" id="CHEBI:59789"/>
        <dbReference type="ChEBI" id="CHEBI:61897"/>
        <dbReference type="EC" id="2.1.1.319"/>
    </reaction>
    <physiologicalReaction direction="left-to-right" evidence="10">
        <dbReference type="Rhea" id="RHEA:48097"/>
    </physiologicalReaction>
</comment>
<keyword evidence="3" id="KW-0963">Cytoplasm</keyword>
<comment type="subcellular location">
    <subcellularLocation>
        <location evidence="1">Cytoplasm</location>
        <location evidence="1">Cytosol</location>
    </subcellularLocation>
</comment>
<evidence type="ECO:0000313" key="15">
    <source>
        <dbReference type="EMBL" id="CAD7222902.1"/>
    </source>
</evidence>
<dbReference type="GO" id="GO:0005829">
    <property type="term" value="C:cytosol"/>
    <property type="evidence" value="ECO:0007669"/>
    <property type="project" value="UniProtKB-SubCell"/>
</dbReference>
<evidence type="ECO:0000259" key="14">
    <source>
        <dbReference type="Pfam" id="PF22528"/>
    </source>
</evidence>
<keyword evidence="9" id="KW-0862">Zinc</keyword>
<gene>
    <name evidence="15" type="ORF">CTOB1V02_LOCUS898</name>
</gene>
<evidence type="ECO:0000256" key="3">
    <source>
        <dbReference type="ARBA" id="ARBA00022490"/>
    </source>
</evidence>
<dbReference type="GO" id="GO:0032259">
    <property type="term" value="P:methylation"/>
    <property type="evidence" value="ECO:0007669"/>
    <property type="project" value="UniProtKB-KW"/>
</dbReference>
<dbReference type="Pfam" id="PF06325">
    <property type="entry name" value="PrmA"/>
    <property type="match status" value="1"/>
</dbReference>
<feature type="compositionally biased region" description="Acidic residues" evidence="12">
    <location>
        <begin position="14"/>
        <end position="23"/>
    </location>
</feature>
<evidence type="ECO:0000256" key="5">
    <source>
        <dbReference type="ARBA" id="ARBA00022679"/>
    </source>
</evidence>
<evidence type="ECO:0000256" key="2">
    <source>
        <dbReference type="ARBA" id="ARBA00011925"/>
    </source>
</evidence>
<evidence type="ECO:0000256" key="4">
    <source>
        <dbReference type="ARBA" id="ARBA00022603"/>
    </source>
</evidence>
<accession>A0A7R8ZJY0</accession>
<keyword evidence="7" id="KW-0479">Metal-binding</keyword>
<evidence type="ECO:0000256" key="11">
    <source>
        <dbReference type="ARBA" id="ARBA00049303"/>
    </source>
</evidence>
<keyword evidence="8" id="KW-0863">Zinc-finger</keyword>
<evidence type="ECO:0000256" key="9">
    <source>
        <dbReference type="ARBA" id="ARBA00022833"/>
    </source>
</evidence>
<feature type="compositionally biased region" description="Basic and acidic residues" evidence="12">
    <location>
        <begin position="1"/>
        <end position="13"/>
    </location>
</feature>
<dbReference type="SUPFAM" id="SSF53335">
    <property type="entry name" value="S-adenosyl-L-methionine-dependent methyltransferases"/>
    <property type="match status" value="1"/>
</dbReference>
<evidence type="ECO:0000256" key="6">
    <source>
        <dbReference type="ARBA" id="ARBA00022691"/>
    </source>
</evidence>
<dbReference type="CDD" id="cd02440">
    <property type="entry name" value="AdoMet_MTases"/>
    <property type="match status" value="1"/>
</dbReference>
<comment type="catalytic activity">
    <reaction evidence="11">
        <text>L-arginyl-[protein] + S-adenosyl-L-methionine = N(omega)-methyl-L-arginyl-[protein] + S-adenosyl-L-homocysteine + H(+)</text>
        <dbReference type="Rhea" id="RHEA:48100"/>
        <dbReference type="Rhea" id="RHEA-COMP:10532"/>
        <dbReference type="Rhea" id="RHEA-COMP:11990"/>
        <dbReference type="ChEBI" id="CHEBI:15378"/>
        <dbReference type="ChEBI" id="CHEBI:29965"/>
        <dbReference type="ChEBI" id="CHEBI:57856"/>
        <dbReference type="ChEBI" id="CHEBI:59789"/>
        <dbReference type="ChEBI" id="CHEBI:65280"/>
    </reaction>
    <physiologicalReaction direction="left-to-right" evidence="11">
        <dbReference type="Rhea" id="RHEA:48101"/>
    </physiologicalReaction>
</comment>
<organism evidence="15">
    <name type="scientific">Cyprideis torosa</name>
    <dbReference type="NCBI Taxonomy" id="163714"/>
    <lineage>
        <taxon>Eukaryota</taxon>
        <taxon>Metazoa</taxon>
        <taxon>Ecdysozoa</taxon>
        <taxon>Arthropoda</taxon>
        <taxon>Crustacea</taxon>
        <taxon>Oligostraca</taxon>
        <taxon>Ostracoda</taxon>
        <taxon>Podocopa</taxon>
        <taxon>Podocopida</taxon>
        <taxon>Cytherocopina</taxon>
        <taxon>Cytheroidea</taxon>
        <taxon>Cytherideidae</taxon>
        <taxon>Cyprideis</taxon>
    </lineage>
</organism>
<keyword evidence="4" id="KW-0489">Methyltransferase</keyword>
<dbReference type="InterPro" id="IPR025799">
    <property type="entry name" value="Arg_MeTrfase"/>
</dbReference>
<keyword evidence="5" id="KW-0808">Transferase</keyword>
<evidence type="ECO:0000259" key="13">
    <source>
        <dbReference type="Pfam" id="PF21137"/>
    </source>
</evidence>
<name>A0A7R8ZJY0_9CRUS</name>
<proteinExistence type="predicted"/>
<dbReference type="GO" id="GO:0042054">
    <property type="term" value="F:histone methyltransferase activity"/>
    <property type="evidence" value="ECO:0007669"/>
    <property type="project" value="TreeGrafter"/>
</dbReference>
<feature type="domain" description="Protein arginine N-methyltransferase 3-like C2H2 zinc finger" evidence="13">
    <location>
        <begin position="67"/>
        <end position="102"/>
    </location>
</feature>